<accession>A0A2D0NEA6</accession>
<evidence type="ECO:0000313" key="2">
    <source>
        <dbReference type="Proteomes" id="UP000223913"/>
    </source>
</evidence>
<protein>
    <recommendedName>
        <fullName evidence="3">XRE family transcriptional regulator</fullName>
    </recommendedName>
</protein>
<comment type="caution">
    <text evidence="1">The sequence shown here is derived from an EMBL/GenBank/DDBJ whole genome shotgun (WGS) entry which is preliminary data.</text>
</comment>
<proteinExistence type="predicted"/>
<evidence type="ECO:0000313" key="1">
    <source>
        <dbReference type="EMBL" id="PHN06832.1"/>
    </source>
</evidence>
<dbReference type="EMBL" id="PDUD01000017">
    <property type="protein sequence ID" value="PHN06832.1"/>
    <property type="molecule type" value="Genomic_DNA"/>
</dbReference>
<gene>
    <name evidence="1" type="ORF">CRP01_11145</name>
</gene>
<sequence length="94" mass="10786">MNLSKVTEILKYTIKEKITEKVESTEPKLDKSAFVRSICSRLNISESQFRKIQNYKLGEVSEISAWQMKVIAESLDCAMEDLFTPIEEQQPEAA</sequence>
<organism evidence="1 2">
    <name type="scientific">Flavilitoribacter nigricans (strain ATCC 23147 / DSM 23189 / NBRC 102662 / NCIMB 1420 / SS-2)</name>
    <name type="common">Lewinella nigricans</name>
    <dbReference type="NCBI Taxonomy" id="1122177"/>
    <lineage>
        <taxon>Bacteria</taxon>
        <taxon>Pseudomonadati</taxon>
        <taxon>Bacteroidota</taxon>
        <taxon>Saprospiria</taxon>
        <taxon>Saprospirales</taxon>
        <taxon>Lewinellaceae</taxon>
        <taxon>Flavilitoribacter</taxon>
    </lineage>
</organism>
<keyword evidence="2" id="KW-1185">Reference proteome</keyword>
<dbReference type="AlphaFoldDB" id="A0A2D0NEA6"/>
<evidence type="ECO:0008006" key="3">
    <source>
        <dbReference type="Google" id="ProtNLM"/>
    </source>
</evidence>
<reference evidence="1 2" key="1">
    <citation type="submission" date="2017-10" db="EMBL/GenBank/DDBJ databases">
        <title>The draft genome sequence of Lewinella nigricans NBRC 102662.</title>
        <authorList>
            <person name="Wang K."/>
        </authorList>
    </citation>
    <scope>NUCLEOTIDE SEQUENCE [LARGE SCALE GENOMIC DNA]</scope>
    <source>
        <strain evidence="1 2">NBRC 102662</strain>
    </source>
</reference>
<dbReference type="Proteomes" id="UP000223913">
    <property type="component" value="Unassembled WGS sequence"/>
</dbReference>
<name>A0A2D0NEA6_FLAN2</name>